<feature type="compositionally biased region" description="Basic and acidic residues" evidence="2">
    <location>
        <begin position="422"/>
        <end position="434"/>
    </location>
</feature>
<evidence type="ECO:0000256" key="2">
    <source>
        <dbReference type="SAM" id="MobiDB-lite"/>
    </source>
</evidence>
<dbReference type="InterPro" id="IPR023561">
    <property type="entry name" value="Carbonic_anhydrase_a-class"/>
</dbReference>
<dbReference type="GO" id="GO:0005737">
    <property type="term" value="C:cytoplasm"/>
    <property type="evidence" value="ECO:0007669"/>
    <property type="project" value="TreeGrafter"/>
</dbReference>
<dbReference type="GO" id="GO:0004089">
    <property type="term" value="F:carbonate dehydratase activity"/>
    <property type="evidence" value="ECO:0007669"/>
    <property type="project" value="InterPro"/>
</dbReference>
<dbReference type="OrthoDB" id="6628217at2759"/>
<dbReference type="SUPFAM" id="SSF51069">
    <property type="entry name" value="Carbonic anhydrase"/>
    <property type="match status" value="1"/>
</dbReference>
<feature type="domain" description="Alpha-carbonic anhydrase" evidence="3">
    <location>
        <begin position="2"/>
        <end position="266"/>
    </location>
</feature>
<dbReference type="STRING" id="195883.A0A482WQA6"/>
<accession>A0A482WQA6</accession>
<dbReference type="GO" id="GO:0008270">
    <property type="term" value="F:zinc ion binding"/>
    <property type="evidence" value="ECO:0007669"/>
    <property type="project" value="InterPro"/>
</dbReference>
<name>A0A482WQA6_LAOST</name>
<evidence type="ECO:0000259" key="3">
    <source>
        <dbReference type="PROSITE" id="PS51144"/>
    </source>
</evidence>
<feature type="compositionally biased region" description="Basic and acidic residues" evidence="2">
    <location>
        <begin position="473"/>
        <end position="499"/>
    </location>
</feature>
<dbReference type="PANTHER" id="PTHR18952:SF233">
    <property type="entry name" value="CARBONIC ANHYDRASE 14"/>
    <property type="match status" value="1"/>
</dbReference>
<comment type="caution">
    <text evidence="4">The sequence shown here is derived from an EMBL/GenBank/DDBJ whole genome shotgun (WGS) entry which is preliminary data.</text>
</comment>
<dbReference type="AlphaFoldDB" id="A0A482WQA6"/>
<dbReference type="EMBL" id="QKKF02027837">
    <property type="protein sequence ID" value="RZF35658.1"/>
    <property type="molecule type" value="Genomic_DNA"/>
</dbReference>
<dbReference type="SMART" id="SM01057">
    <property type="entry name" value="Carb_anhydrase"/>
    <property type="match status" value="1"/>
</dbReference>
<proteinExistence type="inferred from homology"/>
<feature type="region of interest" description="Disordered" evidence="2">
    <location>
        <begin position="727"/>
        <end position="794"/>
    </location>
</feature>
<dbReference type="SMR" id="A0A482WQA6"/>
<dbReference type="InterPro" id="IPR001148">
    <property type="entry name" value="CA_dom"/>
</dbReference>
<dbReference type="Pfam" id="PF00194">
    <property type="entry name" value="Carb_anhydrase"/>
    <property type="match status" value="1"/>
</dbReference>
<evidence type="ECO:0000313" key="5">
    <source>
        <dbReference type="Proteomes" id="UP000291343"/>
    </source>
</evidence>
<dbReference type="PROSITE" id="PS51144">
    <property type="entry name" value="ALPHA_CA_2"/>
    <property type="match status" value="1"/>
</dbReference>
<gene>
    <name evidence="4" type="ORF">LSTR_LSTR013069</name>
</gene>
<comment type="similarity">
    <text evidence="1">Belongs to the alpha-carbonic anhydrase family.</text>
</comment>
<dbReference type="InterPro" id="IPR036398">
    <property type="entry name" value="CA_dom_sf"/>
</dbReference>
<feature type="compositionally biased region" description="Basic and acidic residues" evidence="2">
    <location>
        <begin position="361"/>
        <end position="404"/>
    </location>
</feature>
<organism evidence="4 5">
    <name type="scientific">Laodelphax striatellus</name>
    <name type="common">Small brown planthopper</name>
    <name type="synonym">Delphax striatella</name>
    <dbReference type="NCBI Taxonomy" id="195883"/>
    <lineage>
        <taxon>Eukaryota</taxon>
        <taxon>Metazoa</taxon>
        <taxon>Ecdysozoa</taxon>
        <taxon>Arthropoda</taxon>
        <taxon>Hexapoda</taxon>
        <taxon>Insecta</taxon>
        <taxon>Pterygota</taxon>
        <taxon>Neoptera</taxon>
        <taxon>Paraneoptera</taxon>
        <taxon>Hemiptera</taxon>
        <taxon>Auchenorrhyncha</taxon>
        <taxon>Fulgoroidea</taxon>
        <taxon>Delphacidae</taxon>
        <taxon>Criomorphinae</taxon>
        <taxon>Laodelphax</taxon>
    </lineage>
</organism>
<feature type="compositionally biased region" description="Basic and acidic residues" evidence="2">
    <location>
        <begin position="785"/>
        <end position="794"/>
    </location>
</feature>
<feature type="compositionally biased region" description="Basic and acidic residues" evidence="2">
    <location>
        <begin position="732"/>
        <end position="751"/>
    </location>
</feature>
<evidence type="ECO:0000256" key="1">
    <source>
        <dbReference type="ARBA" id="ARBA00010718"/>
    </source>
</evidence>
<dbReference type="PANTHER" id="PTHR18952">
    <property type="entry name" value="CARBONIC ANHYDRASE"/>
    <property type="match status" value="1"/>
</dbReference>
<dbReference type="Gene3D" id="3.10.200.10">
    <property type="entry name" value="Alpha carbonic anhydrase"/>
    <property type="match status" value="1"/>
</dbReference>
<keyword evidence="5" id="KW-1185">Reference proteome</keyword>
<evidence type="ECO:0000313" key="4">
    <source>
        <dbReference type="EMBL" id="RZF35658.1"/>
    </source>
</evidence>
<dbReference type="InParanoid" id="A0A482WQA6"/>
<dbReference type="Proteomes" id="UP000291343">
    <property type="component" value="Unassembled WGS sequence"/>
</dbReference>
<feature type="compositionally biased region" description="Basic and acidic residues" evidence="2">
    <location>
        <begin position="328"/>
        <end position="339"/>
    </location>
</feature>
<reference evidence="4 5" key="1">
    <citation type="journal article" date="2017" name="Gigascience">
        <title>Genome sequence of the small brown planthopper, Laodelphax striatellus.</title>
        <authorList>
            <person name="Zhu J."/>
            <person name="Jiang F."/>
            <person name="Wang X."/>
            <person name="Yang P."/>
            <person name="Bao Y."/>
            <person name="Zhao W."/>
            <person name="Wang W."/>
            <person name="Lu H."/>
            <person name="Wang Q."/>
            <person name="Cui N."/>
            <person name="Li J."/>
            <person name="Chen X."/>
            <person name="Luo L."/>
            <person name="Yu J."/>
            <person name="Kang L."/>
            <person name="Cui F."/>
        </authorList>
    </citation>
    <scope>NUCLEOTIDE SEQUENCE [LARGE SCALE GENOMIC DNA]</scope>
    <source>
        <strain evidence="4">Lst14</strain>
    </source>
</reference>
<feature type="region of interest" description="Disordered" evidence="2">
    <location>
        <begin position="310"/>
        <end position="505"/>
    </location>
</feature>
<protein>
    <recommendedName>
        <fullName evidence="3">Alpha-carbonic anhydrase domain-containing protein</fullName>
    </recommendedName>
</protein>
<sequence>MKEYNKKNEISPETAQQIQGLADTDYTVEFPIDLNLDSMIHIGLPEIRWENFDSIPSSTKISNTGKSVILTTHWADKRRPFINGGPLLGNYTFSQLHFLWGRKDFRGGKHTYNRKTFPLEIHALFFKCEYGNRTEALKHKDGAIVLVFASKIDKQGDPAMDKICSSLSALSVGDSMNSLQVEPPVKMCDLVHKFAADYFLYWGTISTLSCNHLLLWMVCRKPFLISQSQVHHFRRLMTAKQNYIMNNSQSTARIHPNFKRVFHINPSRFVADVLYDSDTPQVPLPRKDYNKMKRGSCISDLMRPSTAGLRGVRSEMQSSVFRRPRTATKVDSRKEDLRPGSRKQTVRGSREDDLGNGNEKQLGKEDSRCSSRKGTMQERCRENMNGNKKESAEMENRRNKEESRSSLGKGTVKGCRENTNASDKESGSFREGNRRNKSGTNRSKSVSSRESRNFPSFGICVNDDDDKVRRRLFAGEETRKQNNEENGKSENEREKDKIGGAKNYGQESYGVGDCNEGFNREINQVGGGFGSGGTGEGIDRNVDKIRDEFTKIIEQNFESNTGRFGDQFLSRKMEDDDLFRESDSKSVEDEPLQQIFIGGGSKEFRNELDTIYSVESDQSVVQDFIQNNVKVDNRYSSSYFGNVYCGDESNNYIQGREIENYGLTGDVFSDEMEFADEFESRKTERTRKPRSFFTNTNPVNETNFSRVLSRKDSLEIIRQNLVKSGIEMNGSNKEEKRLSENDGNKEKDVNSRRQKSKIPTKQTPVRKPLTQVDKMKTYFPGRSKKYQENSDKTFKTFKLSLSPPRWRY</sequence>